<evidence type="ECO:0000256" key="1">
    <source>
        <dbReference type="SAM" id="MobiDB-lite"/>
    </source>
</evidence>
<dbReference type="InterPro" id="IPR023213">
    <property type="entry name" value="CAT-like_dom_sf"/>
</dbReference>
<feature type="compositionally biased region" description="Low complexity" evidence="1">
    <location>
        <begin position="402"/>
        <end position="411"/>
    </location>
</feature>
<dbReference type="Gene3D" id="3.30.559.10">
    <property type="entry name" value="Chloramphenicol acetyltransferase-like domain"/>
    <property type="match status" value="2"/>
</dbReference>
<feature type="region of interest" description="Disordered" evidence="1">
    <location>
        <begin position="426"/>
        <end position="461"/>
    </location>
</feature>
<accession>A0A836B0Q6</accession>
<dbReference type="SUPFAM" id="SSF52777">
    <property type="entry name" value="CoA-dependent acyltransferases"/>
    <property type="match status" value="1"/>
</dbReference>
<reference evidence="2" key="1">
    <citation type="journal article" date="2020" name="bioRxiv">
        <title>Comparative genomics of Chlamydomonas.</title>
        <authorList>
            <person name="Craig R.J."/>
            <person name="Hasan A.R."/>
            <person name="Ness R.W."/>
            <person name="Keightley P.D."/>
        </authorList>
    </citation>
    <scope>NUCLEOTIDE SEQUENCE</scope>
    <source>
        <strain evidence="2">SAG 7.73</strain>
    </source>
</reference>
<sequence length="701" mass="68682">MAASSASGTAGGEDGGCILAFTMHHAILDGRSAHLFLDHLAAHYRRLLAGGPAGAAAAASGGGGDWARSGISAPPASLLQTMGPLPPRLQPPPLPQAPSPPLQPALTEIADIGKRSSSSIDTTCSSSATCGSSSPASGKLPSLATTSGALAAAAGASGGAPRHGASSGGGCDAAMGAVGRSSPTANGDSKEPVAPPPLARPPPPQPPIFDRSRLFPPGWQSAGVKQQRAGGGDGTPAASAPTVPLLRCLELQHIPGADRTAAAPRGAASTATATASPPPAGWGAALSAVGRLVRSVVAEERRGLRGASGQRLACEVLHIPRDQVAALKALANGSCCPTAAVPAACEPLPALSPPAAAACAAISTNDAVTALVWLLMTELRGRPMPGGAEQQQLQRPGRHGESSGSGCSSAAAAPAGGYIGVAVDLRRNGRAPPSPGSTASASPAPSAATGAVSGSVGSHSGPHEPLLPPNFFGNGVWCLHVPAAGLPPVPGAAGRAAAGAAGCSSVTRGCERSNGAPCASASTGGGGCRRCGGYGSSLRAGAAAVRAALSEMRGHADGGEQLLRAAGAQLTAPLSAQIEMMARVCLQQDAMVTCWSAMDYWALDFGPGAGAEGASGMPPGCEDDDCSRNRPVQVQALLAPSPPWSAAIMAARPEGRAAAAGMPTSLGEGGLVVLLVVPEGATSALRGSRVVRALAPAARFQ</sequence>
<gene>
    <name evidence="2" type="ORF">HXX76_002287</name>
</gene>
<organism evidence="2 3">
    <name type="scientific">Chlamydomonas incerta</name>
    <dbReference type="NCBI Taxonomy" id="51695"/>
    <lineage>
        <taxon>Eukaryota</taxon>
        <taxon>Viridiplantae</taxon>
        <taxon>Chlorophyta</taxon>
        <taxon>core chlorophytes</taxon>
        <taxon>Chlorophyceae</taxon>
        <taxon>CS clade</taxon>
        <taxon>Chlamydomonadales</taxon>
        <taxon>Chlamydomonadaceae</taxon>
        <taxon>Chlamydomonas</taxon>
    </lineage>
</organism>
<evidence type="ECO:0000313" key="3">
    <source>
        <dbReference type="Proteomes" id="UP000650467"/>
    </source>
</evidence>
<feature type="region of interest" description="Disordered" evidence="1">
    <location>
        <begin position="71"/>
        <end position="140"/>
    </location>
</feature>
<feature type="region of interest" description="Disordered" evidence="1">
    <location>
        <begin position="259"/>
        <end position="280"/>
    </location>
</feature>
<keyword evidence="3" id="KW-1185">Reference proteome</keyword>
<evidence type="ECO:0000313" key="2">
    <source>
        <dbReference type="EMBL" id="KAG2443948.1"/>
    </source>
</evidence>
<feature type="compositionally biased region" description="Low complexity" evidence="1">
    <location>
        <begin position="116"/>
        <end position="140"/>
    </location>
</feature>
<feature type="compositionally biased region" description="Low complexity" evidence="1">
    <location>
        <begin position="154"/>
        <end position="165"/>
    </location>
</feature>
<comment type="caution">
    <text evidence="2">The sequence shown here is derived from an EMBL/GenBank/DDBJ whole genome shotgun (WGS) entry which is preliminary data.</text>
</comment>
<feature type="compositionally biased region" description="Pro residues" evidence="1">
    <location>
        <begin position="84"/>
        <end position="103"/>
    </location>
</feature>
<dbReference type="OrthoDB" id="552066at2759"/>
<dbReference type="EMBL" id="JAEHOC010000003">
    <property type="protein sequence ID" value="KAG2443948.1"/>
    <property type="molecule type" value="Genomic_DNA"/>
</dbReference>
<feature type="compositionally biased region" description="Low complexity" evidence="1">
    <location>
        <begin position="436"/>
        <end position="460"/>
    </location>
</feature>
<protein>
    <submittedName>
        <fullName evidence="2">Uncharacterized protein</fullName>
    </submittedName>
</protein>
<dbReference type="AlphaFoldDB" id="A0A836B0Q6"/>
<feature type="region of interest" description="Disordered" evidence="1">
    <location>
        <begin position="154"/>
        <end position="240"/>
    </location>
</feature>
<feature type="region of interest" description="Disordered" evidence="1">
    <location>
        <begin position="383"/>
        <end position="411"/>
    </location>
</feature>
<name>A0A836B0Q6_CHLIN</name>
<dbReference type="Proteomes" id="UP000650467">
    <property type="component" value="Unassembled WGS sequence"/>
</dbReference>
<feature type="compositionally biased region" description="Pro residues" evidence="1">
    <location>
        <begin position="193"/>
        <end position="207"/>
    </location>
</feature>
<proteinExistence type="predicted"/>